<reference evidence="2" key="1">
    <citation type="submission" date="2016-04" db="EMBL/GenBank/DDBJ databases">
        <authorList>
            <person name="Quiroz-Castaneda R.E."/>
            <person name="Martinez-Ocampo F."/>
        </authorList>
    </citation>
    <scope>NUCLEOTIDE SEQUENCE [LARGE SCALE GENOMIC DNA]</scope>
    <source>
        <strain evidence="2">INIFAP01</strain>
    </source>
</reference>
<organism evidence="1 2">
    <name type="scientific">Candidatus Mycoplasma haematobovis</name>
    <dbReference type="NCBI Taxonomy" id="432608"/>
    <lineage>
        <taxon>Bacteria</taxon>
        <taxon>Bacillati</taxon>
        <taxon>Mycoplasmatota</taxon>
        <taxon>Mollicutes</taxon>
        <taxon>Mycoplasmataceae</taxon>
        <taxon>Mycoplasma</taxon>
    </lineage>
</organism>
<dbReference type="AlphaFoldDB" id="A0A1A9QCE7"/>
<comment type="caution">
    <text evidence="1">The sequence shown here is derived from an EMBL/GenBank/DDBJ whole genome shotgun (WGS) entry which is preliminary data.</text>
</comment>
<sequence>MVNIIEKPDKLKQFTDRNTPIEERVSKLIHTMGGLNPNPELQKILDSINSEEFLLINAYRELSLEIKETLHKTLLSINSLKAEALKIDISLVKEGERLNKYCTIYSNLPPLKESQNVEEYQFFKKSYERTNEIAQELAQLNVKAMNLLEVQKILDSSFSLEIIEFRSLVEKLHGVIKSFGVMKTPELIEEYRQKFNHLGELHSLVEDKNKEFEELRKHLEIAHLDTKIVNKYDKFATDYLTDSNSVEVSKNLFVYKK</sequence>
<keyword evidence="2" id="KW-1185">Reference proteome</keyword>
<evidence type="ECO:0000313" key="1">
    <source>
        <dbReference type="EMBL" id="OAL10252.1"/>
    </source>
</evidence>
<accession>A0A1A9QCE7</accession>
<proteinExistence type="predicted"/>
<protein>
    <submittedName>
        <fullName evidence="1">Uncharacterized protein</fullName>
    </submittedName>
</protein>
<dbReference type="EMBL" id="LWUJ01000011">
    <property type="protein sequence ID" value="OAL10252.1"/>
    <property type="molecule type" value="Genomic_DNA"/>
</dbReference>
<dbReference type="STRING" id="432608.A6V39_02295"/>
<evidence type="ECO:0000313" key="2">
    <source>
        <dbReference type="Proteomes" id="UP000077623"/>
    </source>
</evidence>
<name>A0A1A9QCE7_9MOLU</name>
<dbReference type="RefSeq" id="WP_187150100.1">
    <property type="nucleotide sequence ID" value="NZ_LWUJ01000011.1"/>
</dbReference>
<dbReference type="Proteomes" id="UP000077623">
    <property type="component" value="Unassembled WGS sequence"/>
</dbReference>
<gene>
    <name evidence="1" type="ORF">A6V39_02295</name>
</gene>